<keyword evidence="3" id="KW-1185">Reference proteome</keyword>
<comment type="caution">
    <text evidence="2">The sequence shown here is derived from an EMBL/GenBank/DDBJ whole genome shotgun (WGS) entry which is preliminary data.</text>
</comment>
<dbReference type="Proteomes" id="UP001174691">
    <property type="component" value="Unassembled WGS sequence"/>
</dbReference>
<feature type="domain" description="Phosphoribosyltransferase" evidence="1">
    <location>
        <begin position="480"/>
        <end position="678"/>
    </location>
</feature>
<dbReference type="GO" id="GO:0006564">
    <property type="term" value="P:L-serine biosynthetic process"/>
    <property type="evidence" value="ECO:0007669"/>
    <property type="project" value="TreeGrafter"/>
</dbReference>
<organism evidence="2 3">
    <name type="scientific">Coniochaeta hoffmannii</name>
    <dbReference type="NCBI Taxonomy" id="91930"/>
    <lineage>
        <taxon>Eukaryota</taxon>
        <taxon>Fungi</taxon>
        <taxon>Dikarya</taxon>
        <taxon>Ascomycota</taxon>
        <taxon>Pezizomycotina</taxon>
        <taxon>Sordariomycetes</taxon>
        <taxon>Sordariomycetidae</taxon>
        <taxon>Coniochaetales</taxon>
        <taxon>Coniochaetaceae</taxon>
        <taxon>Coniochaeta</taxon>
    </lineage>
</organism>
<name>A0AA38RU62_9PEZI</name>
<dbReference type="InterPro" id="IPR000836">
    <property type="entry name" value="PRTase_dom"/>
</dbReference>
<dbReference type="AlphaFoldDB" id="A0AA38RU62"/>
<keyword evidence="2" id="KW-0808">Transferase</keyword>
<dbReference type="GO" id="GO:0005737">
    <property type="term" value="C:cytoplasm"/>
    <property type="evidence" value="ECO:0007669"/>
    <property type="project" value="TreeGrafter"/>
</dbReference>
<evidence type="ECO:0000313" key="3">
    <source>
        <dbReference type="Proteomes" id="UP001174691"/>
    </source>
</evidence>
<dbReference type="InterPro" id="IPR027417">
    <property type="entry name" value="P-loop_NTPase"/>
</dbReference>
<sequence>MANPSGKKPVVVGLYGISGCGKTYLLKQLQQTLSQKQYLLFEGSEVLDSVVPGGLESFQQLSRDDQTSYREQAIRKIGRGCATHNRAGIVTGHFMFWKTDPTDGGNGDHVATPADLATYTHILYLNIPIDSIDHYRREDTGRCRGEWMAPDVLRKWRDTEKRELRRLCAERDILFSLVSGSPDYALQDRVRLLLEDFLEHTPELNLARAKREMDEFLLPSKGQLHSVLLLDADRTLTIKDTGRLFWELVRPGQNGEGQASAVTVKDVFSGPLGYSYNAFRQAALLYEEVSADQDFNWLCDKVQSQVQIDPNFITLLKLAADKPHVGTVVVTSGLGRLWDVIVARAGLSKTVKVIGGGRISDGFVVTAGVKAGLVDHLHFAYDVRVSAFGDSPLDLPMLTKADEAIVVVCPEDTRSKTMGAALSTCIKNGFRPRQTMLPDTGDLKPLLNTVELPIVYLNHKDTIDWLLRPGIGRNRLLHATDRTSAKILMTPTRDASIAGPVLREAHLRIGQYLATEFVTDIVGLDEYPMPHVQGSCTTGYRLRNEDRTTVVALLRGGEPMAFGVSAAFPRAMFVHAKAADDIRLEHVRGQSNIVLVDSVVNNGTTVMEFLGRLEALGAAPERIVVVAGVVQSGAVSGESPLWQALGRDRTLSVVALRLSDNKFTGKGTTDTGNRLFNTTRLD</sequence>
<gene>
    <name evidence="2" type="ORF">NKR19_g4116</name>
</gene>
<dbReference type="GO" id="GO:0036424">
    <property type="term" value="F:L-phosphoserine phosphatase activity"/>
    <property type="evidence" value="ECO:0007669"/>
    <property type="project" value="TreeGrafter"/>
</dbReference>
<dbReference type="CDD" id="cd06223">
    <property type="entry name" value="PRTases_typeI"/>
    <property type="match status" value="1"/>
</dbReference>
<dbReference type="Gene3D" id="3.40.50.1000">
    <property type="entry name" value="HAD superfamily/HAD-like"/>
    <property type="match status" value="1"/>
</dbReference>
<dbReference type="SUPFAM" id="SSF52540">
    <property type="entry name" value="P-loop containing nucleoside triphosphate hydrolases"/>
    <property type="match status" value="1"/>
</dbReference>
<dbReference type="PANTHER" id="PTHR43344">
    <property type="entry name" value="PHOSPHOSERINE PHOSPHATASE"/>
    <property type="match status" value="1"/>
</dbReference>
<keyword evidence="2" id="KW-0328">Glycosyltransferase</keyword>
<dbReference type="EMBL" id="JANBVN010000050">
    <property type="protein sequence ID" value="KAJ9156808.1"/>
    <property type="molecule type" value="Genomic_DNA"/>
</dbReference>
<dbReference type="Gene3D" id="3.40.50.2020">
    <property type="match status" value="1"/>
</dbReference>
<dbReference type="GO" id="GO:0000287">
    <property type="term" value="F:magnesium ion binding"/>
    <property type="evidence" value="ECO:0007669"/>
    <property type="project" value="TreeGrafter"/>
</dbReference>
<dbReference type="InterPro" id="IPR029057">
    <property type="entry name" value="PRTase-like"/>
</dbReference>
<accession>A0AA38RU62</accession>
<protein>
    <submittedName>
        <fullName evidence="2">Uracil phosphoribosyltransferase protein</fullName>
    </submittedName>
</protein>
<reference evidence="2" key="1">
    <citation type="submission" date="2022-07" db="EMBL/GenBank/DDBJ databases">
        <title>Fungi with potential for degradation of polypropylene.</title>
        <authorList>
            <person name="Gostincar C."/>
        </authorList>
    </citation>
    <scope>NUCLEOTIDE SEQUENCE</scope>
    <source>
        <strain evidence="2">EXF-13287</strain>
    </source>
</reference>
<dbReference type="Gene3D" id="3.40.50.300">
    <property type="entry name" value="P-loop containing nucleotide triphosphate hydrolases"/>
    <property type="match status" value="1"/>
</dbReference>
<dbReference type="InterPro" id="IPR036412">
    <property type="entry name" value="HAD-like_sf"/>
</dbReference>
<evidence type="ECO:0000259" key="1">
    <source>
        <dbReference type="Pfam" id="PF14681"/>
    </source>
</evidence>
<dbReference type="InterPro" id="IPR023214">
    <property type="entry name" value="HAD_sf"/>
</dbReference>
<dbReference type="InterPro" id="IPR050582">
    <property type="entry name" value="HAD-like_SerB"/>
</dbReference>
<dbReference type="Pfam" id="PF14681">
    <property type="entry name" value="UPRTase"/>
    <property type="match status" value="1"/>
</dbReference>
<dbReference type="SUPFAM" id="SSF53271">
    <property type="entry name" value="PRTase-like"/>
    <property type="match status" value="1"/>
</dbReference>
<dbReference type="PROSITE" id="PS51257">
    <property type="entry name" value="PROKAR_LIPOPROTEIN"/>
    <property type="match status" value="1"/>
</dbReference>
<dbReference type="PANTHER" id="PTHR43344:SF20">
    <property type="entry name" value="URACIL PHOSPHORIBOSYLTRANSFERASE"/>
    <property type="match status" value="1"/>
</dbReference>
<dbReference type="Pfam" id="PF12710">
    <property type="entry name" value="HAD"/>
    <property type="match status" value="1"/>
</dbReference>
<evidence type="ECO:0000313" key="2">
    <source>
        <dbReference type="EMBL" id="KAJ9156808.1"/>
    </source>
</evidence>
<dbReference type="SUPFAM" id="SSF56784">
    <property type="entry name" value="HAD-like"/>
    <property type="match status" value="1"/>
</dbReference>
<proteinExistence type="predicted"/>
<dbReference type="Pfam" id="PF13207">
    <property type="entry name" value="AAA_17"/>
    <property type="match status" value="1"/>
</dbReference>
<dbReference type="GO" id="GO:0016757">
    <property type="term" value="F:glycosyltransferase activity"/>
    <property type="evidence" value="ECO:0007669"/>
    <property type="project" value="UniProtKB-KW"/>
</dbReference>